<feature type="domain" description="Retroviral polymerase SH3-like" evidence="2">
    <location>
        <begin position="238"/>
        <end position="269"/>
    </location>
</feature>
<feature type="region of interest" description="Disordered" evidence="1">
    <location>
        <begin position="166"/>
        <end position="186"/>
    </location>
</feature>
<protein>
    <recommendedName>
        <fullName evidence="2">Retroviral polymerase SH3-like domain-containing protein</fullName>
    </recommendedName>
</protein>
<name>E9HBE6_DAPPU</name>
<reference evidence="3 4" key="1">
    <citation type="journal article" date="2011" name="Science">
        <title>The ecoresponsive genome of Daphnia pulex.</title>
        <authorList>
            <person name="Colbourne J.K."/>
            <person name="Pfrender M.E."/>
            <person name="Gilbert D."/>
            <person name="Thomas W.K."/>
            <person name="Tucker A."/>
            <person name="Oakley T.H."/>
            <person name="Tokishita S."/>
            <person name="Aerts A."/>
            <person name="Arnold G.J."/>
            <person name="Basu M.K."/>
            <person name="Bauer D.J."/>
            <person name="Caceres C.E."/>
            <person name="Carmel L."/>
            <person name="Casola C."/>
            <person name="Choi J.H."/>
            <person name="Detter J.C."/>
            <person name="Dong Q."/>
            <person name="Dusheyko S."/>
            <person name="Eads B.D."/>
            <person name="Frohlich T."/>
            <person name="Geiler-Samerotte K.A."/>
            <person name="Gerlach D."/>
            <person name="Hatcher P."/>
            <person name="Jogdeo S."/>
            <person name="Krijgsveld J."/>
            <person name="Kriventseva E.V."/>
            <person name="Kultz D."/>
            <person name="Laforsch C."/>
            <person name="Lindquist E."/>
            <person name="Lopez J."/>
            <person name="Manak J.R."/>
            <person name="Muller J."/>
            <person name="Pangilinan J."/>
            <person name="Patwardhan R.P."/>
            <person name="Pitluck S."/>
            <person name="Pritham E.J."/>
            <person name="Rechtsteiner A."/>
            <person name="Rho M."/>
            <person name="Rogozin I.B."/>
            <person name="Sakarya O."/>
            <person name="Salamov A."/>
            <person name="Schaack S."/>
            <person name="Shapiro H."/>
            <person name="Shiga Y."/>
            <person name="Skalitzky C."/>
            <person name="Smith Z."/>
            <person name="Souvorov A."/>
            <person name="Sung W."/>
            <person name="Tang Z."/>
            <person name="Tsuchiya D."/>
            <person name="Tu H."/>
            <person name="Vos H."/>
            <person name="Wang M."/>
            <person name="Wolf Y.I."/>
            <person name="Yamagata H."/>
            <person name="Yamada T."/>
            <person name="Ye Y."/>
            <person name="Shaw J.R."/>
            <person name="Andrews J."/>
            <person name="Crease T.J."/>
            <person name="Tang H."/>
            <person name="Lucas S.M."/>
            <person name="Robertson H.M."/>
            <person name="Bork P."/>
            <person name="Koonin E.V."/>
            <person name="Zdobnov E.M."/>
            <person name="Grigoriev I.V."/>
            <person name="Lynch M."/>
            <person name="Boore J.L."/>
        </authorList>
    </citation>
    <scope>NUCLEOTIDE SEQUENCE [LARGE SCALE GENOMIC DNA]</scope>
</reference>
<feature type="compositionally biased region" description="Polar residues" evidence="1">
    <location>
        <begin position="221"/>
        <end position="230"/>
    </location>
</feature>
<dbReference type="PhylomeDB" id="E9HBE6"/>
<feature type="region of interest" description="Disordered" evidence="1">
    <location>
        <begin position="1"/>
        <end position="32"/>
    </location>
</feature>
<evidence type="ECO:0000313" key="4">
    <source>
        <dbReference type="Proteomes" id="UP000000305"/>
    </source>
</evidence>
<evidence type="ECO:0000259" key="2">
    <source>
        <dbReference type="Pfam" id="PF25597"/>
    </source>
</evidence>
<dbReference type="AlphaFoldDB" id="E9HBE6"/>
<feature type="region of interest" description="Disordered" evidence="1">
    <location>
        <begin position="213"/>
        <end position="236"/>
    </location>
</feature>
<dbReference type="PANTHER" id="PTHR46903:SF1">
    <property type="entry name" value="CCHC-TYPE DOMAIN-CONTAINING PROTEIN"/>
    <property type="match status" value="1"/>
</dbReference>
<dbReference type="EMBL" id="GL732615">
    <property type="protein sequence ID" value="EFX70958.1"/>
    <property type="molecule type" value="Genomic_DNA"/>
</dbReference>
<accession>E9HBE6</accession>
<dbReference type="InterPro" id="IPR057670">
    <property type="entry name" value="SH3_retrovirus"/>
</dbReference>
<dbReference type="KEGG" id="dpx:DAPPUDRAFT_327683"/>
<dbReference type="InParanoid" id="E9HBE6"/>
<evidence type="ECO:0000256" key="1">
    <source>
        <dbReference type="SAM" id="MobiDB-lite"/>
    </source>
</evidence>
<sequence length="420" mass="47264">MAGVNGDNEVPEEETTTPPTQKDLRDATTWKKQRSAVRQQITKTIRYLGNLVNERGSRGSISSLMKHLENLLATAAKIHTNLSTVEDQAENDRQDEFHLKYVELAGDALERGQQYLNSRLGEPPSVIAGKKAPSISPSEQNRQEEERQLAQQRADAAILQADEARRQANEAANRADQARREATAAQQALQNLENDDDDTSAVTNLSQHLSQLGKDWRQNQRRLNSSTSSAAPDDVETNTQNAFRVYIPSTKKILISKDVKVDETMFYNDMKKQSKEPQTDEPVFQELDLDEAPTDINIPQEISRPLEDEIQDGTKINNEAIDEEIVQDTSPNAINTSSCVDRQVNNERTRQSARRPKFSERYLQYRQSIAKQAIIFGLPSTTSNSSTKSRPIEPSSYLEAISCADSELWIPAIIEENRKQ</sequence>
<evidence type="ECO:0000313" key="3">
    <source>
        <dbReference type="EMBL" id="EFX70958.1"/>
    </source>
</evidence>
<gene>
    <name evidence="3" type="ORF">DAPPUDRAFT_327683</name>
</gene>
<proteinExistence type="predicted"/>
<feature type="region of interest" description="Disordered" evidence="1">
    <location>
        <begin position="119"/>
        <end position="154"/>
    </location>
</feature>
<dbReference type="HOGENOM" id="CLU_654289_0_0_1"/>
<dbReference type="Pfam" id="PF25597">
    <property type="entry name" value="SH3_retrovirus"/>
    <property type="match status" value="1"/>
</dbReference>
<dbReference type="PANTHER" id="PTHR46903">
    <property type="entry name" value="C2H2-TYPE DOMAIN-CONTAINING PROTEIN"/>
    <property type="match status" value="1"/>
</dbReference>
<dbReference type="OrthoDB" id="2783063at2759"/>
<organism evidence="3 4">
    <name type="scientific">Daphnia pulex</name>
    <name type="common">Water flea</name>
    <dbReference type="NCBI Taxonomy" id="6669"/>
    <lineage>
        <taxon>Eukaryota</taxon>
        <taxon>Metazoa</taxon>
        <taxon>Ecdysozoa</taxon>
        <taxon>Arthropoda</taxon>
        <taxon>Crustacea</taxon>
        <taxon>Branchiopoda</taxon>
        <taxon>Diplostraca</taxon>
        <taxon>Cladocera</taxon>
        <taxon>Anomopoda</taxon>
        <taxon>Daphniidae</taxon>
        <taxon>Daphnia</taxon>
    </lineage>
</organism>
<keyword evidence="4" id="KW-1185">Reference proteome</keyword>
<dbReference type="Proteomes" id="UP000000305">
    <property type="component" value="Unassembled WGS sequence"/>
</dbReference>